<sequence>MRKELPYFNIENSFGGNQTWFRDPMMKLGGCAAATACDACINMALNDNKSHLYPYDELNKEEYIKFCMTMKPYLRPRFGGIKTLGMFIEGLQEYFKDVGERNLKLKEYPGEMQSKEAASEIQRQIDNNRAVPFLLLKHKSPNFRYFTWHWFLIVGYEKFENDFYVKIATYGNFHWLSFHELWATGYKEKGGAIMIY</sequence>
<organism evidence="1 2">
    <name type="scientific">Mobilisporobacter senegalensis</name>
    <dbReference type="NCBI Taxonomy" id="1329262"/>
    <lineage>
        <taxon>Bacteria</taxon>
        <taxon>Bacillati</taxon>
        <taxon>Bacillota</taxon>
        <taxon>Clostridia</taxon>
        <taxon>Lachnospirales</taxon>
        <taxon>Lachnospiraceae</taxon>
        <taxon>Mobilisporobacter</taxon>
    </lineage>
</organism>
<reference evidence="1 2" key="1">
    <citation type="submission" date="2018-11" db="EMBL/GenBank/DDBJ databases">
        <title>Genomic Encyclopedia of Type Strains, Phase IV (KMG-IV): sequencing the most valuable type-strain genomes for metagenomic binning, comparative biology and taxonomic classification.</title>
        <authorList>
            <person name="Goeker M."/>
        </authorList>
    </citation>
    <scope>NUCLEOTIDE SEQUENCE [LARGE SCALE GENOMIC DNA]</scope>
    <source>
        <strain evidence="1 2">DSM 26537</strain>
    </source>
</reference>
<evidence type="ECO:0008006" key="3">
    <source>
        <dbReference type="Google" id="ProtNLM"/>
    </source>
</evidence>
<keyword evidence="2" id="KW-1185">Reference proteome</keyword>
<dbReference type="Proteomes" id="UP000273083">
    <property type="component" value="Unassembled WGS sequence"/>
</dbReference>
<dbReference type="OrthoDB" id="370604at2"/>
<dbReference type="EMBL" id="RJVG01000012">
    <property type="protein sequence ID" value="ROR23989.1"/>
    <property type="molecule type" value="Genomic_DNA"/>
</dbReference>
<protein>
    <recommendedName>
        <fullName evidence="3">Peptidase C39-like domain-containing protein</fullName>
    </recommendedName>
</protein>
<comment type="caution">
    <text evidence="1">The sequence shown here is derived from an EMBL/GenBank/DDBJ whole genome shotgun (WGS) entry which is preliminary data.</text>
</comment>
<dbReference type="RefSeq" id="WP_123610599.1">
    <property type="nucleotide sequence ID" value="NZ_RJVG01000012.1"/>
</dbReference>
<evidence type="ECO:0000313" key="2">
    <source>
        <dbReference type="Proteomes" id="UP000273083"/>
    </source>
</evidence>
<name>A0A3N1XB47_9FIRM</name>
<proteinExistence type="predicted"/>
<gene>
    <name evidence="1" type="ORF">EDD66_112120</name>
</gene>
<accession>A0A3N1XB47</accession>
<dbReference type="AlphaFoldDB" id="A0A3N1XB47"/>
<evidence type="ECO:0000313" key="1">
    <source>
        <dbReference type="EMBL" id="ROR23989.1"/>
    </source>
</evidence>